<evidence type="ECO:0000313" key="3">
    <source>
        <dbReference type="Proteomes" id="UP000236754"/>
    </source>
</evidence>
<evidence type="ECO:0000256" key="1">
    <source>
        <dbReference type="ARBA" id="ARBA00006479"/>
    </source>
</evidence>
<dbReference type="PANTHER" id="PTHR18964:SF169">
    <property type="entry name" value="N-ACETYLMANNOSAMINE KINASE"/>
    <property type="match status" value="1"/>
</dbReference>
<dbReference type="InterPro" id="IPR049874">
    <property type="entry name" value="ROK_cs"/>
</dbReference>
<name>A0A1H6E2A4_9ACTN</name>
<dbReference type="EMBL" id="FNVU01000023">
    <property type="protein sequence ID" value="SEG91254.1"/>
    <property type="molecule type" value="Genomic_DNA"/>
</dbReference>
<dbReference type="AlphaFoldDB" id="A0A1H6E2A4"/>
<sequence length="331" mass="32540">MTATPAPPRQTRAVFAGVDIGGTTTQVILCTESLEVLDRVELATPAAEGGSAMVGTVLDGLRLLLDRVPSRLVGVGVGAAGVVDARTGHVLVASDSFTGWAGFAVTDTIEAALHVPAFLDNDVNAFLRGEVAGGAVAGESHALGMTLGTGVGGALWVDGALLDGPHGAAGEIGHIPGFGDIPCSCGGRGHLETLASGRSLAARYAERTGRDTDARGVAAAAAAGDQDALAVFEAAGSAVARAILITAGMVDVTTVVIGGGVSRAWPLLEPPVLAALAAEPPVSGYPIRLVPALLGSDAVAIGAASRARGELCVGSSAGPSPAAEPACGPRG</sequence>
<dbReference type="Pfam" id="PF00480">
    <property type="entry name" value="ROK"/>
    <property type="match status" value="1"/>
</dbReference>
<accession>A0A1H6E2A4</accession>
<evidence type="ECO:0000313" key="2">
    <source>
        <dbReference type="EMBL" id="SEG91254.1"/>
    </source>
</evidence>
<organism evidence="2 3">
    <name type="scientific">Actinacidiphila yanglinensis</name>
    <dbReference type="NCBI Taxonomy" id="310779"/>
    <lineage>
        <taxon>Bacteria</taxon>
        <taxon>Bacillati</taxon>
        <taxon>Actinomycetota</taxon>
        <taxon>Actinomycetes</taxon>
        <taxon>Kitasatosporales</taxon>
        <taxon>Streptomycetaceae</taxon>
        <taxon>Actinacidiphila</taxon>
    </lineage>
</organism>
<dbReference type="GO" id="GO:0016301">
    <property type="term" value="F:kinase activity"/>
    <property type="evidence" value="ECO:0007669"/>
    <property type="project" value="UniProtKB-KW"/>
</dbReference>
<protein>
    <submittedName>
        <fullName evidence="2">Glucokinase</fullName>
    </submittedName>
</protein>
<dbReference type="PROSITE" id="PS01125">
    <property type="entry name" value="ROK"/>
    <property type="match status" value="1"/>
</dbReference>
<keyword evidence="2" id="KW-0418">Kinase</keyword>
<dbReference type="PANTHER" id="PTHR18964">
    <property type="entry name" value="ROK (REPRESSOR, ORF, KINASE) FAMILY"/>
    <property type="match status" value="1"/>
</dbReference>
<dbReference type="Proteomes" id="UP000236754">
    <property type="component" value="Unassembled WGS sequence"/>
</dbReference>
<reference evidence="2 3" key="1">
    <citation type="submission" date="2016-10" db="EMBL/GenBank/DDBJ databases">
        <authorList>
            <person name="de Groot N.N."/>
        </authorList>
    </citation>
    <scope>NUCLEOTIDE SEQUENCE [LARGE SCALE GENOMIC DNA]</scope>
    <source>
        <strain evidence="2 3">CGMCC 4.2023</strain>
    </source>
</reference>
<keyword evidence="2" id="KW-0808">Transferase</keyword>
<dbReference type="InterPro" id="IPR043129">
    <property type="entry name" value="ATPase_NBD"/>
</dbReference>
<proteinExistence type="inferred from homology"/>
<dbReference type="OrthoDB" id="9810372at2"/>
<comment type="similarity">
    <text evidence="1">Belongs to the ROK (NagC/XylR) family.</text>
</comment>
<dbReference type="Gene3D" id="3.30.420.40">
    <property type="match status" value="2"/>
</dbReference>
<dbReference type="RefSeq" id="WP_103890068.1">
    <property type="nucleotide sequence ID" value="NZ_FNVU01000023.1"/>
</dbReference>
<dbReference type="SUPFAM" id="SSF53067">
    <property type="entry name" value="Actin-like ATPase domain"/>
    <property type="match status" value="1"/>
</dbReference>
<keyword evidence="3" id="KW-1185">Reference proteome</keyword>
<gene>
    <name evidence="2" type="ORF">SAMN05216223_12364</name>
</gene>
<dbReference type="InterPro" id="IPR000600">
    <property type="entry name" value="ROK"/>
</dbReference>